<dbReference type="Pfam" id="PF00581">
    <property type="entry name" value="Rhodanese"/>
    <property type="match status" value="1"/>
</dbReference>
<accession>A0A2R3Q839</accession>
<evidence type="ECO:0000313" key="2">
    <source>
        <dbReference type="EMBL" id="AVO47946.1"/>
    </source>
</evidence>
<dbReference type="OrthoDB" id="9811849at2"/>
<proteinExistence type="predicted"/>
<dbReference type="InterPro" id="IPR036873">
    <property type="entry name" value="Rhodanese-like_dom_sf"/>
</dbReference>
<protein>
    <submittedName>
        <fullName evidence="2">Sulfurtransferase</fullName>
    </submittedName>
</protein>
<dbReference type="KEGG" id="mela:C6568_00750"/>
<organism evidence="2 3">
    <name type="scientific">Melaminivora suipulveris</name>
    <dbReference type="NCBI Taxonomy" id="2109913"/>
    <lineage>
        <taxon>Bacteria</taxon>
        <taxon>Pseudomonadati</taxon>
        <taxon>Pseudomonadota</taxon>
        <taxon>Betaproteobacteria</taxon>
        <taxon>Burkholderiales</taxon>
        <taxon>Comamonadaceae</taxon>
        <taxon>Melaminivora</taxon>
    </lineage>
</organism>
<evidence type="ECO:0000313" key="3">
    <source>
        <dbReference type="Proteomes" id="UP000237925"/>
    </source>
</evidence>
<reference evidence="2 3" key="1">
    <citation type="submission" date="2018-03" db="EMBL/GenBank/DDBJ databases">
        <title>Genome sequencing of Melaminivora sp.</title>
        <authorList>
            <person name="Kim S.-J."/>
            <person name="Heo J."/>
            <person name="Ahn J.-H."/>
            <person name="Kwon S.-W."/>
        </authorList>
    </citation>
    <scope>NUCLEOTIDE SEQUENCE [LARGE SCALE GENOMIC DNA]</scope>
    <source>
        <strain evidence="2 3">SC2-9</strain>
    </source>
</reference>
<dbReference type="RefSeq" id="WP_106682429.1">
    <property type="nucleotide sequence ID" value="NZ_CP027667.1"/>
</dbReference>
<evidence type="ECO:0000259" key="1">
    <source>
        <dbReference type="PROSITE" id="PS50206"/>
    </source>
</evidence>
<dbReference type="Gene3D" id="3.40.250.10">
    <property type="entry name" value="Rhodanese-like domain"/>
    <property type="match status" value="1"/>
</dbReference>
<dbReference type="PANTHER" id="PTHR43031:SF17">
    <property type="entry name" value="SULFURTRANSFERASE YTWF-RELATED"/>
    <property type="match status" value="1"/>
</dbReference>
<dbReference type="Proteomes" id="UP000237925">
    <property type="component" value="Chromosome"/>
</dbReference>
<dbReference type="InterPro" id="IPR050229">
    <property type="entry name" value="GlpE_sulfurtransferase"/>
</dbReference>
<dbReference type="InterPro" id="IPR001763">
    <property type="entry name" value="Rhodanese-like_dom"/>
</dbReference>
<feature type="domain" description="Rhodanese" evidence="1">
    <location>
        <begin position="18"/>
        <end position="110"/>
    </location>
</feature>
<dbReference type="GO" id="GO:0016740">
    <property type="term" value="F:transferase activity"/>
    <property type="evidence" value="ECO:0007669"/>
    <property type="project" value="UniProtKB-KW"/>
</dbReference>
<sequence length="112" mass="12325">MIEQVRPRQIDDWAARHAEARPLMLDVREPWEVQVASVAPAGYELAAIPMGALAARVRELDPARPVACLCHHGARSMRVAAFLAQQGFEQVANVAGGIDAWSQERDPAVPRY</sequence>
<dbReference type="PANTHER" id="PTHR43031">
    <property type="entry name" value="FAD-DEPENDENT OXIDOREDUCTASE"/>
    <property type="match status" value="1"/>
</dbReference>
<name>A0A2R3Q839_9BURK</name>
<keyword evidence="2" id="KW-0808">Transferase</keyword>
<dbReference type="EMBL" id="CP027667">
    <property type="protein sequence ID" value="AVO47946.1"/>
    <property type="molecule type" value="Genomic_DNA"/>
</dbReference>
<keyword evidence="3" id="KW-1185">Reference proteome</keyword>
<dbReference type="SMART" id="SM00450">
    <property type="entry name" value="RHOD"/>
    <property type="match status" value="1"/>
</dbReference>
<gene>
    <name evidence="2" type="ORF">C6568_00750</name>
</gene>
<dbReference type="PROSITE" id="PS50206">
    <property type="entry name" value="RHODANESE_3"/>
    <property type="match status" value="1"/>
</dbReference>
<dbReference type="AlphaFoldDB" id="A0A2R3Q839"/>
<dbReference type="SUPFAM" id="SSF52821">
    <property type="entry name" value="Rhodanese/Cell cycle control phosphatase"/>
    <property type="match status" value="1"/>
</dbReference>